<feature type="region of interest" description="Disordered" evidence="1">
    <location>
        <begin position="34"/>
        <end position="73"/>
    </location>
</feature>
<dbReference type="InterPro" id="IPR007379">
    <property type="entry name" value="Tim44-like_dom"/>
</dbReference>
<dbReference type="Proteomes" id="UP001150830">
    <property type="component" value="Unassembled WGS sequence"/>
</dbReference>
<feature type="signal peptide" evidence="3">
    <location>
        <begin position="1"/>
        <end position="23"/>
    </location>
</feature>
<sequence length="315" mass="33778">MKSFLTLLTTFVLMLGLAGHAEAAKKFGSGGLGKSYNTTQTTPQKTAPMQQQQATPAQQQQAQPATAANQPAASKGNFMKGMLGGLLAGGLFAWLLGSGAFEGIQFMDILMIAGVGLLIFMLLRRKAAAQPQPAMSAAGAGGMGNYQEPVRPDPMAPTEPMQRQQPVADPVMPAAGTAMSSMMTGNSAPMNLPADFDKVAFIGAALDHYRAVQQAWNDGDMEKIRGYVDPDLFDGLVTQRAEMESEPPRTEVLDLSADIVRADQEGSIRQISVLFRGRCRDVLENSEDGIFDTWHLERDTSKANSPWLVVGIEAE</sequence>
<feature type="transmembrane region" description="Helical" evidence="2">
    <location>
        <begin position="78"/>
        <end position="97"/>
    </location>
</feature>
<comment type="caution">
    <text evidence="5">The sequence shown here is derived from an EMBL/GenBank/DDBJ whole genome shotgun (WGS) entry which is preliminary data.</text>
</comment>
<dbReference type="AlphaFoldDB" id="A0A9X3EN03"/>
<dbReference type="Gene3D" id="3.10.450.240">
    <property type="match status" value="1"/>
</dbReference>
<dbReference type="PANTHER" id="PTHR41542">
    <property type="entry name" value="BLL5807 PROTEIN"/>
    <property type="match status" value="1"/>
</dbReference>
<name>A0A9X3EN03_9GAMM</name>
<organism evidence="5 6">
    <name type="scientific">Parathalassolituus penaei</name>
    <dbReference type="NCBI Taxonomy" id="2997323"/>
    <lineage>
        <taxon>Bacteria</taxon>
        <taxon>Pseudomonadati</taxon>
        <taxon>Pseudomonadota</taxon>
        <taxon>Gammaproteobacteria</taxon>
        <taxon>Oceanospirillales</taxon>
        <taxon>Oceanospirillaceae</taxon>
        <taxon>Parathalassolituus</taxon>
    </lineage>
</organism>
<evidence type="ECO:0000256" key="1">
    <source>
        <dbReference type="SAM" id="MobiDB-lite"/>
    </source>
</evidence>
<gene>
    <name evidence="5" type="ORF">OUO13_18720</name>
</gene>
<dbReference type="PANTHER" id="PTHR41542:SF1">
    <property type="entry name" value="BLL5807 PROTEIN"/>
    <property type="match status" value="1"/>
</dbReference>
<keyword evidence="2" id="KW-1133">Transmembrane helix</keyword>
<evidence type="ECO:0000256" key="2">
    <source>
        <dbReference type="SAM" id="Phobius"/>
    </source>
</evidence>
<feature type="domain" description="Tim44-like" evidence="4">
    <location>
        <begin position="182"/>
        <end position="314"/>
    </location>
</feature>
<keyword evidence="6" id="KW-1185">Reference proteome</keyword>
<dbReference type="SMART" id="SM00978">
    <property type="entry name" value="Tim44"/>
    <property type="match status" value="1"/>
</dbReference>
<keyword evidence="3" id="KW-0732">Signal</keyword>
<dbReference type="InterPro" id="IPR032710">
    <property type="entry name" value="NTF2-like_dom_sf"/>
</dbReference>
<feature type="compositionally biased region" description="Low complexity" evidence="1">
    <location>
        <begin position="38"/>
        <end position="73"/>
    </location>
</feature>
<evidence type="ECO:0000259" key="4">
    <source>
        <dbReference type="SMART" id="SM00978"/>
    </source>
</evidence>
<dbReference type="Pfam" id="PF04280">
    <property type="entry name" value="Tim44"/>
    <property type="match status" value="1"/>
</dbReference>
<evidence type="ECO:0000256" key="3">
    <source>
        <dbReference type="SAM" id="SignalP"/>
    </source>
</evidence>
<accession>A0A9X3EN03</accession>
<feature type="chain" id="PRO_5040878818" evidence="3">
    <location>
        <begin position="24"/>
        <end position="315"/>
    </location>
</feature>
<feature type="region of interest" description="Disordered" evidence="1">
    <location>
        <begin position="134"/>
        <end position="167"/>
    </location>
</feature>
<proteinExistence type="predicted"/>
<keyword evidence="2" id="KW-0812">Transmembrane</keyword>
<evidence type="ECO:0000313" key="5">
    <source>
        <dbReference type="EMBL" id="MCY0967216.1"/>
    </source>
</evidence>
<dbReference type="SUPFAM" id="SSF54427">
    <property type="entry name" value="NTF2-like"/>
    <property type="match status" value="1"/>
</dbReference>
<evidence type="ECO:0000313" key="6">
    <source>
        <dbReference type="Proteomes" id="UP001150830"/>
    </source>
</evidence>
<dbReference type="EMBL" id="JAPNOA010000059">
    <property type="protein sequence ID" value="MCY0967216.1"/>
    <property type="molecule type" value="Genomic_DNA"/>
</dbReference>
<protein>
    <submittedName>
        <fullName evidence="5">TIM44-like domain-containing protein</fullName>
    </submittedName>
</protein>
<dbReference type="RefSeq" id="WP_283175419.1">
    <property type="nucleotide sequence ID" value="NZ_JAPNOA010000059.1"/>
</dbReference>
<feature type="transmembrane region" description="Helical" evidence="2">
    <location>
        <begin position="104"/>
        <end position="123"/>
    </location>
</feature>
<reference evidence="5" key="1">
    <citation type="submission" date="2022-11" db="EMBL/GenBank/DDBJ databases">
        <title>Parathalassolutuus dongxingensis gen. nov., sp. nov., a novel member of family Oceanospirillaceae isolated from a coastal shrimp pond in Guangxi, China.</title>
        <authorList>
            <person name="Chen H."/>
        </authorList>
    </citation>
    <scope>NUCLEOTIDE SEQUENCE</scope>
    <source>
        <strain evidence="5">G-43</strain>
    </source>
</reference>
<keyword evidence="2" id="KW-0472">Membrane</keyword>